<accession>A0A0N7L7D9</accession>
<dbReference type="GeneID" id="36398538"/>
<dbReference type="EMBL" id="CCYD01002371">
    <property type="protein sequence ID" value="CEG46803.1"/>
    <property type="molecule type" value="Genomic_DNA"/>
</dbReference>
<sequence length="85" mass="9415">MRFPRSSRSANSSNSFSSTSILASVLSVNTLGAGRRQQSDDIILLRQSFSPLFRATRLIHTLILSITCDYPLDLDLQAIFQARAV</sequence>
<dbReference type="AlphaFoldDB" id="A0A0N7L7D9"/>
<proteinExistence type="predicted"/>
<evidence type="ECO:0000313" key="1">
    <source>
        <dbReference type="EMBL" id="CEG46803.1"/>
    </source>
</evidence>
<name>A0A0N7L7D9_PLAHL</name>
<evidence type="ECO:0000313" key="2">
    <source>
        <dbReference type="Proteomes" id="UP000054928"/>
    </source>
</evidence>
<protein>
    <submittedName>
        <fullName evidence="1">Uncharacterized protein</fullName>
    </submittedName>
</protein>
<organism evidence="1 2">
    <name type="scientific">Plasmopara halstedii</name>
    <name type="common">Downy mildew of sunflower</name>
    <dbReference type="NCBI Taxonomy" id="4781"/>
    <lineage>
        <taxon>Eukaryota</taxon>
        <taxon>Sar</taxon>
        <taxon>Stramenopiles</taxon>
        <taxon>Oomycota</taxon>
        <taxon>Peronosporomycetes</taxon>
        <taxon>Peronosporales</taxon>
        <taxon>Peronosporaceae</taxon>
        <taxon>Plasmopara</taxon>
    </lineage>
</organism>
<keyword evidence="2" id="KW-1185">Reference proteome</keyword>
<reference evidence="2" key="1">
    <citation type="submission" date="2014-09" db="EMBL/GenBank/DDBJ databases">
        <authorList>
            <person name="Sharma Rahul"/>
            <person name="Thines Marco"/>
        </authorList>
    </citation>
    <scope>NUCLEOTIDE SEQUENCE [LARGE SCALE GENOMIC DNA]</scope>
</reference>
<dbReference type="RefSeq" id="XP_024583172.1">
    <property type="nucleotide sequence ID" value="XM_024717699.1"/>
</dbReference>
<dbReference type="Proteomes" id="UP000054928">
    <property type="component" value="Unassembled WGS sequence"/>
</dbReference>